<keyword evidence="3" id="KW-1185">Reference proteome</keyword>
<dbReference type="EMBL" id="OCYT01000079">
    <property type="protein sequence ID" value="SON78330.1"/>
    <property type="molecule type" value="Genomic_DNA"/>
</dbReference>
<name>A0ABY1TP79_XANCH</name>
<organism evidence="2 3">
    <name type="scientific">Xanthomonas campestris pv. phaseoli</name>
    <dbReference type="NCBI Taxonomy" id="317013"/>
    <lineage>
        <taxon>Bacteria</taxon>
        <taxon>Pseudomonadati</taxon>
        <taxon>Pseudomonadota</taxon>
        <taxon>Gammaproteobacteria</taxon>
        <taxon>Lysobacterales</taxon>
        <taxon>Lysobacteraceae</taxon>
        <taxon>Xanthomonas</taxon>
    </lineage>
</organism>
<proteinExistence type="predicted"/>
<sequence>MINKSLELTTSAKAKLEEELRKLEEQEAQLRQDQAVEAFN</sequence>
<accession>A0ABY1TP79</accession>
<evidence type="ECO:0000313" key="2">
    <source>
        <dbReference type="EMBL" id="SON78330.1"/>
    </source>
</evidence>
<protein>
    <submittedName>
        <fullName evidence="2">Virulence regulator</fullName>
    </submittedName>
</protein>
<evidence type="ECO:0000256" key="1">
    <source>
        <dbReference type="SAM" id="Coils"/>
    </source>
</evidence>
<keyword evidence="1" id="KW-0175">Coiled coil</keyword>
<comment type="caution">
    <text evidence="2">The sequence shown here is derived from an EMBL/GenBank/DDBJ whole genome shotgun (WGS) entry which is preliminary data.</text>
</comment>
<gene>
    <name evidence="2" type="ORF">XAP6984_250064</name>
</gene>
<reference evidence="2 3" key="1">
    <citation type="submission" date="2017-10" db="EMBL/GenBank/DDBJ databases">
        <authorList>
            <person name="Regsiter A."/>
            <person name="William W."/>
        </authorList>
    </citation>
    <scope>NUCLEOTIDE SEQUENCE [LARGE SCALE GENOMIC DNA]</scope>
    <source>
        <strain evidence="2 3">CFBP6984</strain>
    </source>
</reference>
<dbReference type="Proteomes" id="UP000234181">
    <property type="component" value="Unassembled WGS sequence"/>
</dbReference>
<evidence type="ECO:0000313" key="3">
    <source>
        <dbReference type="Proteomes" id="UP000234181"/>
    </source>
</evidence>
<feature type="coiled-coil region" evidence="1">
    <location>
        <begin position="6"/>
        <end position="36"/>
    </location>
</feature>